<gene>
    <name evidence="2" type="ORF">NE536_21790</name>
</gene>
<dbReference type="Pfam" id="PF16289">
    <property type="entry name" value="PIN_12"/>
    <property type="match status" value="1"/>
</dbReference>
<name>A0A9X2WZL4_9GAMM</name>
<reference evidence="2" key="1">
    <citation type="journal article" date="2023" name="Int. J. Syst. Evol. Microbiol.">
        <title>&lt;i&gt;Shewanella septentrionalis&lt;/i&gt; sp. nov. and &lt;i&gt;Shewanella holmiensis&lt;/i&gt; sp. nov., isolated from Baltic Sea water and sediments.</title>
        <authorList>
            <person name="Martin-Rodriguez A.J."/>
            <person name="Thorell K."/>
            <person name="Joffre E."/>
            <person name="Jensie-Markopoulos S."/>
            <person name="Moore E.R.B."/>
            <person name="Sjoling A."/>
        </authorList>
    </citation>
    <scope>NUCLEOTIDE SEQUENCE</scope>
    <source>
        <strain evidence="2">SP1W3</strain>
    </source>
</reference>
<accession>A0A9X2WZL4</accession>
<proteinExistence type="predicted"/>
<keyword evidence="3" id="KW-1185">Reference proteome</keyword>
<comment type="caution">
    <text evidence="2">The sequence shown here is derived from an EMBL/GenBank/DDBJ whole genome shotgun (WGS) entry which is preliminary data.</text>
</comment>
<evidence type="ECO:0000313" key="2">
    <source>
        <dbReference type="EMBL" id="MCT7947982.1"/>
    </source>
</evidence>
<sequence>MLNVLLDTNILHEEGLNSTRIQRVQRLIKSNDLKLIVPEIVINEFKSKIVEQANSDLERIQSGLDSLQRKNILPKDSYQIRESIKFISNLINSANGKVDIWMKENNVSVYKISNTSIDELFASYFSGTGAFRGKKKREDIPDAVIYDGIVKISKDTKLIVIVKDGALLSAISKLMNVETYSSLNELLETPLLKERTEELDKEESKVKSILDALNSFDYWYSISKHIEENKLIDIKSRYENDFIRLPYEFEDIEISSKELNIKSAGDVTLSAPNYLGNKRFSLTMNIESKADFSFHCEDEHYELLPYIYRKSLTKELSENSSKIHAYGTLDVTLQGVVVIENIDENMEVSELKLHLSYLGADCCEIECKPEVESISVNDIY</sequence>
<feature type="domain" description="DUF4935" evidence="1">
    <location>
        <begin position="4"/>
        <end position="161"/>
    </location>
</feature>
<dbReference type="EMBL" id="JAMTCC010000069">
    <property type="protein sequence ID" value="MCT7947982.1"/>
    <property type="molecule type" value="Genomic_DNA"/>
</dbReference>
<dbReference type="RefSeq" id="WP_261274002.1">
    <property type="nucleotide sequence ID" value="NZ_JAMTCC010000069.1"/>
</dbReference>
<evidence type="ECO:0000259" key="1">
    <source>
        <dbReference type="Pfam" id="PF16289"/>
    </source>
</evidence>
<dbReference type="InterPro" id="IPR032557">
    <property type="entry name" value="DUF4935"/>
</dbReference>
<organism evidence="2 3">
    <name type="scientific">Shewanella septentrionalis</name>
    <dbReference type="NCBI Taxonomy" id="2952223"/>
    <lineage>
        <taxon>Bacteria</taxon>
        <taxon>Pseudomonadati</taxon>
        <taxon>Pseudomonadota</taxon>
        <taxon>Gammaproteobacteria</taxon>
        <taxon>Alteromonadales</taxon>
        <taxon>Shewanellaceae</taxon>
        <taxon>Shewanella</taxon>
    </lineage>
</organism>
<evidence type="ECO:0000313" key="3">
    <source>
        <dbReference type="Proteomes" id="UP001155604"/>
    </source>
</evidence>
<dbReference type="AlphaFoldDB" id="A0A9X2WZL4"/>
<dbReference type="Proteomes" id="UP001155604">
    <property type="component" value="Unassembled WGS sequence"/>
</dbReference>
<protein>
    <submittedName>
        <fullName evidence="2">PIN domain-containing protein</fullName>
    </submittedName>
</protein>